<accession>A0AAW6SU06</accession>
<organism evidence="1 2">
    <name type="scientific">Heyndrickxia oleronia</name>
    <dbReference type="NCBI Taxonomy" id="38875"/>
    <lineage>
        <taxon>Bacteria</taxon>
        <taxon>Bacillati</taxon>
        <taxon>Bacillota</taxon>
        <taxon>Bacilli</taxon>
        <taxon>Bacillales</taxon>
        <taxon>Bacillaceae</taxon>
        <taxon>Heyndrickxia</taxon>
    </lineage>
</organism>
<sequence length="62" mass="7154">MSQLMEQQIRNLSDTGIELLYHDVINRIGSHTIGGNPDPNYIKKQESILTLMQEELERRASK</sequence>
<dbReference type="EMBL" id="JAROYP010000002">
    <property type="protein sequence ID" value="MDH5160362.1"/>
    <property type="molecule type" value="Genomic_DNA"/>
</dbReference>
<gene>
    <name evidence="1" type="ORF">P5X88_05395</name>
</gene>
<evidence type="ECO:0000313" key="1">
    <source>
        <dbReference type="EMBL" id="MDH5160362.1"/>
    </source>
</evidence>
<dbReference type="RefSeq" id="WP_280616021.1">
    <property type="nucleotide sequence ID" value="NZ_JAROYP010000002.1"/>
</dbReference>
<proteinExistence type="predicted"/>
<protein>
    <submittedName>
        <fullName evidence="1">Uncharacterized protein</fullName>
    </submittedName>
</protein>
<evidence type="ECO:0000313" key="2">
    <source>
        <dbReference type="Proteomes" id="UP001159179"/>
    </source>
</evidence>
<comment type="caution">
    <text evidence="1">The sequence shown here is derived from an EMBL/GenBank/DDBJ whole genome shotgun (WGS) entry which is preliminary data.</text>
</comment>
<name>A0AAW6SU06_9BACI</name>
<reference evidence="1" key="1">
    <citation type="submission" date="2023-03" db="EMBL/GenBank/DDBJ databases">
        <title>Bacterial isolates from washroom surfaces on a university campus.</title>
        <authorList>
            <person name="Holman D.B."/>
            <person name="Gzyl K.E."/>
            <person name="Taheri A.E."/>
        </authorList>
    </citation>
    <scope>NUCLEOTIDE SEQUENCE</scope>
    <source>
        <strain evidence="1">RD03</strain>
    </source>
</reference>
<dbReference type="Proteomes" id="UP001159179">
    <property type="component" value="Unassembled WGS sequence"/>
</dbReference>
<dbReference type="AlphaFoldDB" id="A0AAW6SU06"/>